<evidence type="ECO:0000256" key="1">
    <source>
        <dbReference type="ARBA" id="ARBA00022529"/>
    </source>
</evidence>
<feature type="domain" description="LysM" evidence="6">
    <location>
        <begin position="253"/>
        <end position="296"/>
    </location>
</feature>
<feature type="chain" id="PRO_5047183709" description="Peptidoglycan hydrolase" evidence="5">
    <location>
        <begin position="22"/>
        <end position="297"/>
    </location>
</feature>
<dbReference type="SMART" id="SM00047">
    <property type="entry name" value="LYZ2"/>
    <property type="match status" value="1"/>
</dbReference>
<dbReference type="InterPro" id="IPR002901">
    <property type="entry name" value="MGlyc_endo_b_GlcNAc-like_dom"/>
</dbReference>
<evidence type="ECO:0000259" key="6">
    <source>
        <dbReference type="PROSITE" id="PS51782"/>
    </source>
</evidence>
<dbReference type="PROSITE" id="PS51782">
    <property type="entry name" value="LYSM"/>
    <property type="match status" value="1"/>
</dbReference>
<dbReference type="EMBL" id="JASMRN010000005">
    <property type="protein sequence ID" value="MEZ7515134.1"/>
    <property type="molecule type" value="Genomic_DNA"/>
</dbReference>
<proteinExistence type="predicted"/>
<dbReference type="InterPro" id="IPR036779">
    <property type="entry name" value="LysM_dom_sf"/>
</dbReference>
<dbReference type="PANTHER" id="PTHR33308">
    <property type="entry name" value="PEPTIDOGLYCAN HYDROLASE FLGJ"/>
    <property type="match status" value="1"/>
</dbReference>
<dbReference type="PROSITE" id="PS51257">
    <property type="entry name" value="PROKAR_LIPOPROTEIN"/>
    <property type="match status" value="1"/>
</dbReference>
<organism evidence="7 8">
    <name type="scientific">Flavobacterium frigidarium</name>
    <dbReference type="NCBI Taxonomy" id="99286"/>
    <lineage>
        <taxon>Bacteria</taxon>
        <taxon>Pseudomonadati</taxon>
        <taxon>Bacteroidota</taxon>
        <taxon>Flavobacteriia</taxon>
        <taxon>Flavobacteriales</taxon>
        <taxon>Flavobacteriaceae</taxon>
        <taxon>Flavobacterium</taxon>
    </lineage>
</organism>
<accession>A0ABV4KF45</accession>
<evidence type="ECO:0000256" key="5">
    <source>
        <dbReference type="SAM" id="SignalP"/>
    </source>
</evidence>
<feature type="signal peptide" evidence="5">
    <location>
        <begin position="1"/>
        <end position="21"/>
    </location>
</feature>
<reference evidence="7 8" key="1">
    <citation type="submission" date="2023-05" db="EMBL/GenBank/DDBJ databases">
        <title>Adaptations of aquatic viruses from atmosphere-close ecosystems of the Central Arctic Ocean.</title>
        <authorList>
            <person name="Rahlff J."/>
            <person name="Holmfeldt K."/>
        </authorList>
    </citation>
    <scope>NUCLEOTIDE SEQUENCE [LARGE SCALE GENOMIC DNA]</scope>
    <source>
        <strain evidence="7 8">Arc14</strain>
    </source>
</reference>
<evidence type="ECO:0000256" key="4">
    <source>
        <dbReference type="ARBA" id="ARBA00032108"/>
    </source>
</evidence>
<gene>
    <name evidence="7" type="ORF">QO192_07545</name>
</gene>
<protein>
    <recommendedName>
        <fullName evidence="4">Peptidoglycan hydrolase</fullName>
    </recommendedName>
</protein>
<evidence type="ECO:0000313" key="8">
    <source>
        <dbReference type="Proteomes" id="UP001568894"/>
    </source>
</evidence>
<evidence type="ECO:0000256" key="2">
    <source>
        <dbReference type="ARBA" id="ARBA00022638"/>
    </source>
</evidence>
<dbReference type="InterPro" id="IPR051056">
    <property type="entry name" value="Glycosyl_Hydrolase_73"/>
</dbReference>
<keyword evidence="1" id="KW-0929">Antimicrobial</keyword>
<dbReference type="SUPFAM" id="SSF54106">
    <property type="entry name" value="LysM domain"/>
    <property type="match status" value="1"/>
</dbReference>
<sequence length="297" mass="32981">MFKKILLVLVVITLVSCNATKTPIKTSKSTTSTTKKATVKSKSTKVYKPVVSAKSNTATRSNTSNEVIESTSRTIVSNDVIGDYILRFRNIAMSNMKVYGIPASIILAQGILESGAGRGDLAQTANNHFGIKCHAGWTGDSVKHDDDASQECFRKYTAAEESFKDHATFLTGRSRYSGLFTLDKDDYKAWAKGLRKAGYATDPRYPDKLISYIERYDLGQYDAMVLGNKYIPLDNNSIIRTTNTAIVYNPNNTYHEVQKGDTLYSISKKYNLLLADLKLKNNLSENIISIGQRLIVN</sequence>
<keyword evidence="8" id="KW-1185">Reference proteome</keyword>
<name>A0ABV4KF45_9FLAO</name>
<keyword evidence="5" id="KW-0732">Signal</keyword>
<dbReference type="SMART" id="SM00257">
    <property type="entry name" value="LysM"/>
    <property type="match status" value="1"/>
</dbReference>
<dbReference type="RefSeq" id="WP_371569421.1">
    <property type="nucleotide sequence ID" value="NZ_JASMRN010000005.1"/>
</dbReference>
<dbReference type="InterPro" id="IPR018392">
    <property type="entry name" value="LysM"/>
</dbReference>
<evidence type="ECO:0000256" key="3">
    <source>
        <dbReference type="ARBA" id="ARBA00022801"/>
    </source>
</evidence>
<dbReference type="Pfam" id="PF01832">
    <property type="entry name" value="Glucosaminidase"/>
    <property type="match status" value="1"/>
</dbReference>
<keyword evidence="3" id="KW-0378">Hydrolase</keyword>
<comment type="caution">
    <text evidence="7">The sequence shown here is derived from an EMBL/GenBank/DDBJ whole genome shotgun (WGS) entry which is preliminary data.</text>
</comment>
<dbReference type="CDD" id="cd00118">
    <property type="entry name" value="LysM"/>
    <property type="match status" value="1"/>
</dbReference>
<dbReference type="Pfam" id="PF01476">
    <property type="entry name" value="LysM"/>
    <property type="match status" value="1"/>
</dbReference>
<dbReference type="PANTHER" id="PTHR33308:SF9">
    <property type="entry name" value="PEPTIDOGLYCAN HYDROLASE FLGJ"/>
    <property type="match status" value="1"/>
</dbReference>
<dbReference type="Gene3D" id="1.10.530.10">
    <property type="match status" value="1"/>
</dbReference>
<keyword evidence="2" id="KW-0081">Bacteriolytic enzyme</keyword>
<dbReference type="Proteomes" id="UP001568894">
    <property type="component" value="Unassembled WGS sequence"/>
</dbReference>
<dbReference type="Gene3D" id="3.10.350.10">
    <property type="entry name" value="LysM domain"/>
    <property type="match status" value="1"/>
</dbReference>
<evidence type="ECO:0000313" key="7">
    <source>
        <dbReference type="EMBL" id="MEZ7515134.1"/>
    </source>
</evidence>